<feature type="domain" description="WCX" evidence="4">
    <location>
        <begin position="238"/>
        <end position="305"/>
    </location>
</feature>
<feature type="domain" description="WYL" evidence="2">
    <location>
        <begin position="144"/>
        <end position="207"/>
    </location>
</feature>
<feature type="region of interest" description="Disordered" evidence="1">
    <location>
        <begin position="213"/>
        <end position="234"/>
    </location>
</feature>
<sequence length="325" mass="35113">MSTAAPTRLSRLLAMVPYFLARPGIKLSTAAADLGLTQKQLTKDLEQLFLCGLPGYMPDDLIDIEFSSGYVHVGFTAGMDRPLRLTGTEANVLIIALRTLLDTGAVDADAVRRAMAKIEDAVGGTPSSVSTVGASPTADDPVRQQIRSAVTDGIALAIRYYTPSRDEVTERIVDPIMIKAVDGHSYLEAWCRSSDAVRLFRFDRVLHALPLDEPSAPPERDLAHTPPAGTSTLTDDLPTVRIEIDPDARWVLEYYAADPDTDPDTGEADLAEDATITATLRYGSPQWLERFLLGFGGRVRLIEPTVDGDVAGSVRATAAAARARY</sequence>
<reference evidence="5" key="1">
    <citation type="submission" date="2023-06" db="EMBL/GenBank/DDBJ databases">
        <title>Gordonia sp. nov. and Pseudochrobactrum sp. nov., two species isolated from the burying beetle Nicrophorus vespilloides.</title>
        <authorList>
            <person name="Poehlein A."/>
            <person name="Guzman J."/>
            <person name="Daniel R."/>
            <person name="Vilcinskas A."/>
        </authorList>
    </citation>
    <scope>NUCLEOTIDE SEQUENCE</scope>
    <source>
        <strain evidence="5">MP11Mi</strain>
    </source>
</reference>
<feature type="domain" description="PafC HTH" evidence="3">
    <location>
        <begin position="7"/>
        <end position="119"/>
    </location>
</feature>
<evidence type="ECO:0000259" key="3">
    <source>
        <dbReference type="Pfam" id="PF19187"/>
    </source>
</evidence>
<dbReference type="Pfam" id="PF25583">
    <property type="entry name" value="WCX"/>
    <property type="match status" value="1"/>
</dbReference>
<dbReference type="InterPro" id="IPR057727">
    <property type="entry name" value="WCX_dom"/>
</dbReference>
<dbReference type="Pfam" id="PF13280">
    <property type="entry name" value="WYL"/>
    <property type="match status" value="1"/>
</dbReference>
<dbReference type="InterPro" id="IPR043839">
    <property type="entry name" value="PafC_HTH"/>
</dbReference>
<protein>
    <submittedName>
        <fullName evidence="5">Protein PafC</fullName>
    </submittedName>
</protein>
<name>A0AA97GVT9_9ACTN</name>
<dbReference type="PIRSF" id="PIRSF016838">
    <property type="entry name" value="PafC"/>
    <property type="match status" value="1"/>
</dbReference>
<gene>
    <name evidence="5" type="primary">pafC</name>
    <name evidence="5" type="ORF">MP11Mi_32090</name>
</gene>
<accession>A0AA97GVT9</accession>
<dbReference type="RefSeq" id="WP_420039861.1">
    <property type="nucleotide sequence ID" value="NZ_CP128986.1"/>
</dbReference>
<dbReference type="AlphaFoldDB" id="A0AA97GVT9"/>
<evidence type="ECO:0000259" key="4">
    <source>
        <dbReference type="Pfam" id="PF25583"/>
    </source>
</evidence>
<organism evidence="5">
    <name type="scientific">Gordonia sp. MP11Mi</name>
    <dbReference type="NCBI Taxonomy" id="3022769"/>
    <lineage>
        <taxon>Bacteria</taxon>
        <taxon>Bacillati</taxon>
        <taxon>Actinomycetota</taxon>
        <taxon>Actinomycetes</taxon>
        <taxon>Mycobacteriales</taxon>
        <taxon>Gordoniaceae</taxon>
        <taxon>Gordonia</taxon>
    </lineage>
</organism>
<dbReference type="Pfam" id="PF19187">
    <property type="entry name" value="HTH_PafC"/>
    <property type="match status" value="1"/>
</dbReference>
<dbReference type="PANTHER" id="PTHR34580">
    <property type="match status" value="1"/>
</dbReference>
<dbReference type="EMBL" id="CP128986">
    <property type="protein sequence ID" value="WOC14096.1"/>
    <property type="molecule type" value="Genomic_DNA"/>
</dbReference>
<proteinExistence type="predicted"/>
<dbReference type="PANTHER" id="PTHR34580:SF1">
    <property type="entry name" value="PROTEIN PAFC"/>
    <property type="match status" value="1"/>
</dbReference>
<dbReference type="PROSITE" id="PS52050">
    <property type="entry name" value="WYL"/>
    <property type="match status" value="1"/>
</dbReference>
<evidence type="ECO:0000313" key="5">
    <source>
        <dbReference type="EMBL" id="WOC14096.1"/>
    </source>
</evidence>
<dbReference type="InterPro" id="IPR026881">
    <property type="entry name" value="WYL_dom"/>
</dbReference>
<evidence type="ECO:0000259" key="2">
    <source>
        <dbReference type="Pfam" id="PF13280"/>
    </source>
</evidence>
<dbReference type="InterPro" id="IPR028349">
    <property type="entry name" value="PafC-like"/>
</dbReference>
<evidence type="ECO:0000256" key="1">
    <source>
        <dbReference type="SAM" id="MobiDB-lite"/>
    </source>
</evidence>
<dbReference type="InterPro" id="IPR051534">
    <property type="entry name" value="CBASS_pafABC_assoc_protein"/>
</dbReference>